<evidence type="ECO:0000313" key="2">
    <source>
        <dbReference type="EMBL" id="MEB3344390.1"/>
    </source>
</evidence>
<keyword evidence="3" id="KW-1185">Reference proteome</keyword>
<reference evidence="2 3" key="1">
    <citation type="journal article" date="2013" name="Int. J. Syst. Evol. Microbiol.">
        <title>Aquimarina gracilis sp. nov., isolated from the gut microflora of a mussel, Mytilus coruscus, and emended description of Aquimarina spongiae.</title>
        <authorList>
            <person name="Park S.C."/>
            <person name="Choe H.N."/>
            <person name="Baik K.S."/>
            <person name="Seong C.N."/>
        </authorList>
    </citation>
    <scope>NUCLEOTIDE SEQUENCE [LARGE SCALE GENOMIC DNA]</scope>
    <source>
        <strain evidence="2 3">PSC32</strain>
    </source>
</reference>
<evidence type="ECO:0000313" key="3">
    <source>
        <dbReference type="Proteomes" id="UP001327027"/>
    </source>
</evidence>
<evidence type="ECO:0000256" key="1">
    <source>
        <dbReference type="SAM" id="Phobius"/>
    </source>
</evidence>
<dbReference type="EMBL" id="JAYKLX010000001">
    <property type="protein sequence ID" value="MEB3344390.1"/>
    <property type="molecule type" value="Genomic_DNA"/>
</dbReference>
<feature type="transmembrane region" description="Helical" evidence="1">
    <location>
        <begin position="21"/>
        <end position="41"/>
    </location>
</feature>
<sequence length="156" mass="19157">MKIRNSKDALLFFLSEKKKTQFLVNELGIIMLMLSCLLWLIFFYLGYQFLFFTIAIQISLLFIGFKMISTEKDRQTEAEYMVHKIYKENEKRGIYYQKRFERLFRKYFSKGEYFADNPRRQVEVILEELNSQRLDKNEKAELIDMLNYFLYEYYVE</sequence>
<gene>
    <name evidence="2" type="ORF">U6A24_02905</name>
</gene>
<keyword evidence="1" id="KW-0812">Transmembrane</keyword>
<comment type="caution">
    <text evidence="2">The sequence shown here is derived from an EMBL/GenBank/DDBJ whole genome shotgun (WGS) entry which is preliminary data.</text>
</comment>
<organism evidence="2 3">
    <name type="scientific">Aquimarina gracilis</name>
    <dbReference type="NCBI Taxonomy" id="874422"/>
    <lineage>
        <taxon>Bacteria</taxon>
        <taxon>Pseudomonadati</taxon>
        <taxon>Bacteroidota</taxon>
        <taxon>Flavobacteriia</taxon>
        <taxon>Flavobacteriales</taxon>
        <taxon>Flavobacteriaceae</taxon>
        <taxon>Aquimarina</taxon>
    </lineage>
</organism>
<dbReference type="Proteomes" id="UP001327027">
    <property type="component" value="Unassembled WGS sequence"/>
</dbReference>
<feature type="transmembrane region" description="Helical" evidence="1">
    <location>
        <begin position="47"/>
        <end position="65"/>
    </location>
</feature>
<name>A0ABU5ZQN8_9FLAO</name>
<keyword evidence="1" id="KW-1133">Transmembrane helix</keyword>
<accession>A0ABU5ZQN8</accession>
<keyword evidence="1" id="KW-0472">Membrane</keyword>
<protein>
    <submittedName>
        <fullName evidence="2">Uncharacterized protein</fullName>
    </submittedName>
</protein>
<proteinExistence type="predicted"/>
<dbReference type="RefSeq" id="WP_324178436.1">
    <property type="nucleotide sequence ID" value="NZ_BAABAW010000016.1"/>
</dbReference>